<evidence type="ECO:0000256" key="1">
    <source>
        <dbReference type="SAM" id="MobiDB-lite"/>
    </source>
</evidence>
<accession>A0AAV4RQ37</accession>
<dbReference type="EMBL" id="BPLR01008226">
    <property type="protein sequence ID" value="GIY23026.1"/>
    <property type="molecule type" value="Genomic_DNA"/>
</dbReference>
<proteinExistence type="predicted"/>
<name>A0AAV4RQ37_CAEEX</name>
<feature type="region of interest" description="Disordered" evidence="1">
    <location>
        <begin position="83"/>
        <end position="113"/>
    </location>
</feature>
<protein>
    <submittedName>
        <fullName evidence="2">Uncharacterized protein</fullName>
    </submittedName>
</protein>
<dbReference type="AlphaFoldDB" id="A0AAV4RQ37"/>
<evidence type="ECO:0000313" key="3">
    <source>
        <dbReference type="Proteomes" id="UP001054945"/>
    </source>
</evidence>
<dbReference type="Proteomes" id="UP001054945">
    <property type="component" value="Unassembled WGS sequence"/>
</dbReference>
<evidence type="ECO:0000313" key="2">
    <source>
        <dbReference type="EMBL" id="GIY23026.1"/>
    </source>
</evidence>
<organism evidence="2 3">
    <name type="scientific">Caerostris extrusa</name>
    <name type="common">Bark spider</name>
    <name type="synonym">Caerostris bankana</name>
    <dbReference type="NCBI Taxonomy" id="172846"/>
    <lineage>
        <taxon>Eukaryota</taxon>
        <taxon>Metazoa</taxon>
        <taxon>Ecdysozoa</taxon>
        <taxon>Arthropoda</taxon>
        <taxon>Chelicerata</taxon>
        <taxon>Arachnida</taxon>
        <taxon>Araneae</taxon>
        <taxon>Araneomorphae</taxon>
        <taxon>Entelegynae</taxon>
        <taxon>Araneoidea</taxon>
        <taxon>Araneidae</taxon>
        <taxon>Caerostris</taxon>
    </lineage>
</organism>
<sequence>MFTTGQHPIRPLRLQPLVIADSRLTRRKCATIEILLPRSDITSVGGGAKWGKKSVYYFWPCFASSTPAPNRSIPGEVVRKRMVSHPQRLQGGRRKDNRTVCRSPPIPLGYSGQ</sequence>
<keyword evidence="3" id="KW-1185">Reference proteome</keyword>
<reference evidence="2 3" key="1">
    <citation type="submission" date="2021-06" db="EMBL/GenBank/DDBJ databases">
        <title>Caerostris extrusa draft genome.</title>
        <authorList>
            <person name="Kono N."/>
            <person name="Arakawa K."/>
        </authorList>
    </citation>
    <scope>NUCLEOTIDE SEQUENCE [LARGE SCALE GENOMIC DNA]</scope>
</reference>
<comment type="caution">
    <text evidence="2">The sequence shown here is derived from an EMBL/GenBank/DDBJ whole genome shotgun (WGS) entry which is preliminary data.</text>
</comment>
<gene>
    <name evidence="2" type="ORF">CEXT_32381</name>
</gene>